<sequence>MMSTAPSSAILRDIYAKMLLTRIVDDRVWRLYAQGYIDFVTSSHGHEAAQVGSAICIEVGKDFTLPYYRDQGVVLTIGMTPYEVFRTCLHSQRLQQKGQPGSTKMPIQHWGYQKHNTITSPVPVATQLLHAAGIAFASKLRKAAVVTVAYCGDDATNEPDFAESLNFAANHSLPIVFICEQDCTPFLAHDSFATSLPPSCMPRDALPAGMAYQRIDGTDVTAVYTAMCQAMLNAREGRGPTFLEMALARSQPTVLLPYSGDPSTMVQYAPPPSNAGKLFDPLVRCRHSLQEQGIWDDEWANQLSTRMMTEVERALQDALRDTLQSK</sequence>
<comment type="function">
    <text evidence="4">The branched-chain alpha-keto dehydrogenase complex catalyzes the overall conversion of alpha-keto acids to acyl-CoA and CO(2). It contains multiple copies of three enzymatic components: branched-chain alpha-keto acid decarboxylase (E1), lipoamide acyltransferase (E2) and lipoamide dehydrogenase (E3).</text>
</comment>
<evidence type="ECO:0000313" key="6">
    <source>
        <dbReference type="EMBL" id="GCE24778.1"/>
    </source>
</evidence>
<evidence type="ECO:0000256" key="2">
    <source>
        <dbReference type="ARBA" id="ARBA00023002"/>
    </source>
</evidence>
<protein>
    <recommendedName>
        <fullName evidence="4">2-oxoisovalerate dehydrogenase subunit alpha</fullName>
        <ecNumber evidence="4">1.2.4.4</ecNumber>
    </recommendedName>
    <alternativeName>
        <fullName evidence="4">Branched-chain alpha-keto acid dehydrogenase E1 component alpha chain</fullName>
    </alternativeName>
</protein>
<dbReference type="RefSeq" id="WP_126625449.1">
    <property type="nucleotide sequence ID" value="NZ_BIFT01000001.1"/>
</dbReference>
<dbReference type="CDD" id="cd02000">
    <property type="entry name" value="TPP_E1_PDC_ADC_BCADC"/>
    <property type="match status" value="1"/>
</dbReference>
<comment type="cofactor">
    <cofactor evidence="1 4">
        <name>thiamine diphosphate</name>
        <dbReference type="ChEBI" id="CHEBI:58937"/>
    </cofactor>
</comment>
<evidence type="ECO:0000259" key="5">
    <source>
        <dbReference type="Pfam" id="PF00676"/>
    </source>
</evidence>
<dbReference type="AlphaFoldDB" id="A0A402B0C3"/>
<evidence type="ECO:0000256" key="1">
    <source>
        <dbReference type="ARBA" id="ARBA00001964"/>
    </source>
</evidence>
<accession>A0A402B0C3</accession>
<keyword evidence="7" id="KW-1185">Reference proteome</keyword>
<proteinExistence type="inferred from homology"/>
<dbReference type="Proteomes" id="UP000287171">
    <property type="component" value="Unassembled WGS sequence"/>
</dbReference>
<comment type="similarity">
    <text evidence="4">Belongs to the BCKDHA family.</text>
</comment>
<gene>
    <name evidence="6" type="ORF">KDA_02620</name>
</gene>
<evidence type="ECO:0000313" key="7">
    <source>
        <dbReference type="Proteomes" id="UP000287171"/>
    </source>
</evidence>
<comment type="caution">
    <text evidence="6">The sequence shown here is derived from an EMBL/GenBank/DDBJ whole genome shotgun (WGS) entry which is preliminary data.</text>
</comment>
<dbReference type="InterPro" id="IPR029061">
    <property type="entry name" value="THDP-binding"/>
</dbReference>
<dbReference type="EMBL" id="BIFT01000001">
    <property type="protein sequence ID" value="GCE24778.1"/>
    <property type="molecule type" value="Genomic_DNA"/>
</dbReference>
<dbReference type="PANTHER" id="PTHR43380">
    <property type="entry name" value="2-OXOISOVALERATE DEHYDROGENASE SUBUNIT ALPHA, MITOCHONDRIAL"/>
    <property type="match status" value="1"/>
</dbReference>
<evidence type="ECO:0000256" key="4">
    <source>
        <dbReference type="RuleBase" id="RU365014"/>
    </source>
</evidence>
<name>A0A402B0C3_9CHLR</name>
<dbReference type="SUPFAM" id="SSF52518">
    <property type="entry name" value="Thiamin diphosphate-binding fold (THDP-binding)"/>
    <property type="match status" value="1"/>
</dbReference>
<comment type="catalytic activity">
    <reaction evidence="4">
        <text>N(6)-[(R)-lipoyl]-L-lysyl-[protein] + 3-methyl-2-oxobutanoate + H(+) = N(6)-[(R)-S(8)-2-methylpropanoyldihydrolipoyl]-L-lysyl-[protein] + CO2</text>
        <dbReference type="Rhea" id="RHEA:13457"/>
        <dbReference type="Rhea" id="RHEA-COMP:10474"/>
        <dbReference type="Rhea" id="RHEA-COMP:10497"/>
        <dbReference type="ChEBI" id="CHEBI:11851"/>
        <dbReference type="ChEBI" id="CHEBI:15378"/>
        <dbReference type="ChEBI" id="CHEBI:16526"/>
        <dbReference type="ChEBI" id="CHEBI:83099"/>
        <dbReference type="ChEBI" id="CHEBI:83142"/>
        <dbReference type="EC" id="1.2.4.4"/>
    </reaction>
</comment>
<dbReference type="GO" id="GO:0003863">
    <property type="term" value="F:branched-chain 2-oxo acid dehydrogenase activity"/>
    <property type="evidence" value="ECO:0007669"/>
    <property type="project" value="UniProtKB-EC"/>
</dbReference>
<dbReference type="GO" id="GO:0009083">
    <property type="term" value="P:branched-chain amino acid catabolic process"/>
    <property type="evidence" value="ECO:0007669"/>
    <property type="project" value="TreeGrafter"/>
</dbReference>
<organism evidence="6 7">
    <name type="scientific">Dictyobacter alpinus</name>
    <dbReference type="NCBI Taxonomy" id="2014873"/>
    <lineage>
        <taxon>Bacteria</taxon>
        <taxon>Bacillati</taxon>
        <taxon>Chloroflexota</taxon>
        <taxon>Ktedonobacteria</taxon>
        <taxon>Ktedonobacterales</taxon>
        <taxon>Dictyobacteraceae</taxon>
        <taxon>Dictyobacter</taxon>
    </lineage>
</organism>
<feature type="domain" description="Dehydrogenase E1 component" evidence="5">
    <location>
        <begin position="17"/>
        <end position="320"/>
    </location>
</feature>
<keyword evidence="2 4" id="KW-0560">Oxidoreductase</keyword>
<dbReference type="Pfam" id="PF00676">
    <property type="entry name" value="E1_dh"/>
    <property type="match status" value="1"/>
</dbReference>
<dbReference type="OrthoDB" id="9766715at2"/>
<dbReference type="Gene3D" id="3.40.50.970">
    <property type="match status" value="1"/>
</dbReference>
<dbReference type="InterPro" id="IPR001017">
    <property type="entry name" value="DH_E1"/>
</dbReference>
<dbReference type="PANTHER" id="PTHR43380:SF1">
    <property type="entry name" value="2-OXOISOVALERATE DEHYDROGENASE SUBUNIT ALPHA, MITOCHONDRIAL"/>
    <property type="match status" value="1"/>
</dbReference>
<evidence type="ECO:0000256" key="3">
    <source>
        <dbReference type="ARBA" id="ARBA00023052"/>
    </source>
</evidence>
<dbReference type="InterPro" id="IPR050771">
    <property type="entry name" value="Alpha-ketoacid_DH_E1_comp"/>
</dbReference>
<keyword evidence="3 4" id="KW-0786">Thiamine pyrophosphate</keyword>
<reference evidence="7" key="1">
    <citation type="submission" date="2018-12" db="EMBL/GenBank/DDBJ databases">
        <title>Tengunoibacter tsumagoiensis gen. nov., sp. nov., Dictyobacter kobayashii sp. nov., D. alpinus sp. nov., and D. joshuensis sp. nov. and description of Dictyobacteraceae fam. nov. within the order Ktedonobacterales isolated from Tengu-no-mugimeshi.</title>
        <authorList>
            <person name="Wang C.M."/>
            <person name="Zheng Y."/>
            <person name="Sakai Y."/>
            <person name="Toyoda A."/>
            <person name="Minakuchi Y."/>
            <person name="Abe K."/>
            <person name="Yokota A."/>
            <person name="Yabe S."/>
        </authorList>
    </citation>
    <scope>NUCLEOTIDE SEQUENCE [LARGE SCALE GENOMIC DNA]</scope>
    <source>
        <strain evidence="7">Uno16</strain>
    </source>
</reference>
<dbReference type="EC" id="1.2.4.4" evidence="4"/>